<feature type="region of interest" description="Disordered" evidence="2">
    <location>
        <begin position="22"/>
        <end position="58"/>
    </location>
</feature>
<evidence type="ECO:0000313" key="6">
    <source>
        <dbReference type="EMBL" id="TWP47728.1"/>
    </source>
</evidence>
<reference evidence="6 7" key="1">
    <citation type="submission" date="2019-07" db="EMBL/GenBank/DDBJ databases">
        <title>Lentzea xizangensis sp. nov., isolated from Qinghai-Tibetan Plateau Soils.</title>
        <authorList>
            <person name="Huang J."/>
        </authorList>
    </citation>
    <scope>NUCLEOTIDE SEQUENCE [LARGE SCALE GENOMIC DNA]</scope>
    <source>
        <strain evidence="6 7">FXJ1.1311</strain>
    </source>
</reference>
<evidence type="ECO:0000256" key="4">
    <source>
        <dbReference type="SAM" id="SignalP"/>
    </source>
</evidence>
<sequence>MGRRWLWVVVALFLLTGCGAASQTSSGGGEQAAAPAQADRAEGNTGNNTGNSKNEAVSVQADRQLIRTATVDIRADDVDKAIAEVKGKASNAGGFSGQENATKTFANVTVKVPSKELDRILQELGSIGEVTRREVRAEDVTEQVADVEGRLASQRASVDRVRGLLERASSTSEITQIESELNKRQQELESLQRRHDSLKGQVAMATLTVSVSQKSAPVPVERDGFLGALLVGWDVLVTGLGWIIIVIGAVLPFAVVFGIPTAAAIWFARRRKRVTRSSEAS</sequence>
<accession>A0A563EL54</accession>
<evidence type="ECO:0000256" key="3">
    <source>
        <dbReference type="SAM" id="Phobius"/>
    </source>
</evidence>
<gene>
    <name evidence="6" type="ORF">FKR81_30755</name>
</gene>
<evidence type="ECO:0000313" key="7">
    <source>
        <dbReference type="Proteomes" id="UP000316639"/>
    </source>
</evidence>
<dbReference type="InterPro" id="IPR025645">
    <property type="entry name" value="DUF4349"/>
</dbReference>
<keyword evidence="3" id="KW-0472">Membrane</keyword>
<dbReference type="Proteomes" id="UP000316639">
    <property type="component" value="Unassembled WGS sequence"/>
</dbReference>
<dbReference type="EMBL" id="VOBR01000024">
    <property type="protein sequence ID" value="TWP47728.1"/>
    <property type="molecule type" value="Genomic_DNA"/>
</dbReference>
<evidence type="ECO:0000256" key="1">
    <source>
        <dbReference type="SAM" id="Coils"/>
    </source>
</evidence>
<evidence type="ECO:0000256" key="2">
    <source>
        <dbReference type="SAM" id="MobiDB-lite"/>
    </source>
</evidence>
<evidence type="ECO:0000259" key="5">
    <source>
        <dbReference type="Pfam" id="PF14257"/>
    </source>
</evidence>
<organism evidence="6 7">
    <name type="scientific">Lentzea tibetensis</name>
    <dbReference type="NCBI Taxonomy" id="2591470"/>
    <lineage>
        <taxon>Bacteria</taxon>
        <taxon>Bacillati</taxon>
        <taxon>Actinomycetota</taxon>
        <taxon>Actinomycetes</taxon>
        <taxon>Pseudonocardiales</taxon>
        <taxon>Pseudonocardiaceae</taxon>
        <taxon>Lentzea</taxon>
    </lineage>
</organism>
<feature type="domain" description="DUF4349" evidence="5">
    <location>
        <begin position="63"/>
        <end position="263"/>
    </location>
</feature>
<feature type="compositionally biased region" description="Low complexity" evidence="2">
    <location>
        <begin position="31"/>
        <end position="51"/>
    </location>
</feature>
<keyword evidence="4" id="KW-0732">Signal</keyword>
<dbReference type="RefSeq" id="WP_146357224.1">
    <property type="nucleotide sequence ID" value="NZ_VOBR01000024.1"/>
</dbReference>
<protein>
    <submittedName>
        <fullName evidence="6">DUF4349 domain-containing protein</fullName>
    </submittedName>
</protein>
<feature type="signal peptide" evidence="4">
    <location>
        <begin position="1"/>
        <end position="20"/>
    </location>
</feature>
<name>A0A563EL54_9PSEU</name>
<keyword evidence="7" id="KW-1185">Reference proteome</keyword>
<keyword evidence="3" id="KW-1133">Transmembrane helix</keyword>
<keyword evidence="1" id="KW-0175">Coiled coil</keyword>
<proteinExistence type="predicted"/>
<feature type="transmembrane region" description="Helical" evidence="3">
    <location>
        <begin position="240"/>
        <end position="268"/>
    </location>
</feature>
<dbReference type="Pfam" id="PF14257">
    <property type="entry name" value="DUF4349"/>
    <property type="match status" value="1"/>
</dbReference>
<feature type="coiled-coil region" evidence="1">
    <location>
        <begin position="174"/>
        <end position="201"/>
    </location>
</feature>
<dbReference type="OrthoDB" id="186919at2"/>
<dbReference type="PROSITE" id="PS51257">
    <property type="entry name" value="PROKAR_LIPOPROTEIN"/>
    <property type="match status" value="1"/>
</dbReference>
<dbReference type="AlphaFoldDB" id="A0A563EL54"/>
<feature type="chain" id="PRO_5039247810" evidence="4">
    <location>
        <begin position="21"/>
        <end position="281"/>
    </location>
</feature>
<keyword evidence="3" id="KW-0812">Transmembrane</keyword>
<comment type="caution">
    <text evidence="6">The sequence shown here is derived from an EMBL/GenBank/DDBJ whole genome shotgun (WGS) entry which is preliminary data.</text>
</comment>